<gene>
    <name evidence="2" type="ORF">SISNIDRAFT_452750</name>
</gene>
<dbReference type="AlphaFoldDB" id="A0A164W1H6"/>
<protein>
    <submittedName>
        <fullName evidence="2">DNA polymerase delta, subunit 4</fullName>
    </submittedName>
</protein>
<dbReference type="GO" id="GO:0043625">
    <property type="term" value="C:delta DNA polymerase complex"/>
    <property type="evidence" value="ECO:0007669"/>
    <property type="project" value="TreeGrafter"/>
</dbReference>
<dbReference type="PANTHER" id="PTHR14303">
    <property type="entry name" value="DNA POLYMERASE DELTA SUBUNIT 4"/>
    <property type="match status" value="1"/>
</dbReference>
<dbReference type="EMBL" id="KV419403">
    <property type="protein sequence ID" value="KZS94663.1"/>
    <property type="molecule type" value="Genomic_DNA"/>
</dbReference>
<accession>A0A164W1H6</accession>
<name>A0A164W1H6_9AGAM</name>
<evidence type="ECO:0000313" key="2">
    <source>
        <dbReference type="EMBL" id="KZS94663.1"/>
    </source>
</evidence>
<dbReference type="InterPro" id="IPR007218">
    <property type="entry name" value="DNA_pol_delta_4"/>
</dbReference>
<keyword evidence="3" id="KW-1185">Reference proteome</keyword>
<dbReference type="Pfam" id="PF04081">
    <property type="entry name" value="DNA_pol_delta_4"/>
    <property type="match status" value="1"/>
</dbReference>
<dbReference type="STRING" id="1314777.A0A164W1H6"/>
<feature type="region of interest" description="Disordered" evidence="1">
    <location>
        <begin position="1"/>
        <end position="86"/>
    </location>
</feature>
<reference evidence="2 3" key="1">
    <citation type="journal article" date="2016" name="Mol. Biol. Evol.">
        <title>Comparative Genomics of Early-Diverging Mushroom-Forming Fungi Provides Insights into the Origins of Lignocellulose Decay Capabilities.</title>
        <authorList>
            <person name="Nagy L.G."/>
            <person name="Riley R."/>
            <person name="Tritt A."/>
            <person name="Adam C."/>
            <person name="Daum C."/>
            <person name="Floudas D."/>
            <person name="Sun H."/>
            <person name="Yadav J.S."/>
            <person name="Pangilinan J."/>
            <person name="Larsson K.H."/>
            <person name="Matsuura K."/>
            <person name="Barry K."/>
            <person name="Labutti K."/>
            <person name="Kuo R."/>
            <person name="Ohm R.A."/>
            <person name="Bhattacharya S.S."/>
            <person name="Shirouzu T."/>
            <person name="Yoshinaga Y."/>
            <person name="Martin F.M."/>
            <person name="Grigoriev I.V."/>
            <person name="Hibbett D.S."/>
        </authorList>
    </citation>
    <scope>NUCLEOTIDE SEQUENCE [LARGE SCALE GENOMIC DNA]</scope>
    <source>
        <strain evidence="2 3">HHB9708</strain>
    </source>
</reference>
<evidence type="ECO:0000256" key="1">
    <source>
        <dbReference type="SAM" id="MobiDB-lite"/>
    </source>
</evidence>
<dbReference type="GO" id="GO:0006261">
    <property type="term" value="P:DNA-templated DNA replication"/>
    <property type="evidence" value="ECO:0007669"/>
    <property type="project" value="TreeGrafter"/>
</dbReference>
<dbReference type="OrthoDB" id="337486at2759"/>
<proteinExistence type="predicted"/>
<sequence length="178" mass="19902">MPPTRTSDGKKGKTVQSTLPFRSTKPGAAVSKKSRSPILVPPPAISLSSSESESDDEPDTEPRASQSIAETVAQPTPIIRETLDPDSKKWNKLRSAARERMGNIQPIHADDLTKVDIILRVFDTNYKYGPCVGLTRLERWEMAERLGLNPPKEIREILTTKEGMEDTRYSQTMFYGQV</sequence>
<dbReference type="PANTHER" id="PTHR14303:SF0">
    <property type="entry name" value="DNA POLYMERASE DELTA SUBUNIT 4"/>
    <property type="match status" value="1"/>
</dbReference>
<dbReference type="Proteomes" id="UP000076722">
    <property type="component" value="Unassembled WGS sequence"/>
</dbReference>
<evidence type="ECO:0000313" key="3">
    <source>
        <dbReference type="Proteomes" id="UP000076722"/>
    </source>
</evidence>
<dbReference type="GO" id="GO:0000731">
    <property type="term" value="P:DNA synthesis involved in DNA repair"/>
    <property type="evidence" value="ECO:0007669"/>
    <property type="project" value="InterPro"/>
</dbReference>
<organism evidence="2 3">
    <name type="scientific">Sistotremastrum niveocremeum HHB9708</name>
    <dbReference type="NCBI Taxonomy" id="1314777"/>
    <lineage>
        <taxon>Eukaryota</taxon>
        <taxon>Fungi</taxon>
        <taxon>Dikarya</taxon>
        <taxon>Basidiomycota</taxon>
        <taxon>Agaricomycotina</taxon>
        <taxon>Agaricomycetes</taxon>
        <taxon>Sistotremastrales</taxon>
        <taxon>Sistotremastraceae</taxon>
        <taxon>Sertulicium</taxon>
        <taxon>Sertulicium niveocremeum</taxon>
    </lineage>
</organism>
<dbReference type="GO" id="GO:0003887">
    <property type="term" value="F:DNA-directed DNA polymerase activity"/>
    <property type="evidence" value="ECO:0007669"/>
    <property type="project" value="TreeGrafter"/>
</dbReference>